<protein>
    <submittedName>
        <fullName evidence="8">Type II secretion system protein F</fullName>
    </submittedName>
</protein>
<evidence type="ECO:0000313" key="9">
    <source>
        <dbReference type="Proteomes" id="UP000006228"/>
    </source>
</evidence>
<keyword evidence="2" id="KW-1003">Cell membrane</keyword>
<evidence type="ECO:0000256" key="2">
    <source>
        <dbReference type="ARBA" id="ARBA00022475"/>
    </source>
</evidence>
<dbReference type="Proteomes" id="UP000006228">
    <property type="component" value="Unassembled WGS sequence"/>
</dbReference>
<dbReference type="PANTHER" id="PTHR35007:SF2">
    <property type="entry name" value="PILUS ASSEMBLE PROTEIN"/>
    <property type="match status" value="1"/>
</dbReference>
<dbReference type="PANTHER" id="PTHR35007">
    <property type="entry name" value="INTEGRAL MEMBRANE PROTEIN-RELATED"/>
    <property type="match status" value="1"/>
</dbReference>
<accession>E8M171</accession>
<feature type="domain" description="Type II secretion system protein GspF" evidence="7">
    <location>
        <begin position="158"/>
        <end position="284"/>
    </location>
</feature>
<comment type="subcellular location">
    <subcellularLocation>
        <location evidence="1">Cell membrane</location>
        <topology evidence="1">Multi-pass membrane protein</topology>
    </subcellularLocation>
</comment>
<feature type="transmembrane region" description="Helical" evidence="6">
    <location>
        <begin position="94"/>
        <end position="112"/>
    </location>
</feature>
<dbReference type="OrthoDB" id="9810662at2"/>
<dbReference type="InterPro" id="IPR018076">
    <property type="entry name" value="T2SS_GspF_dom"/>
</dbReference>
<dbReference type="EMBL" id="AEVT01000005">
    <property type="protein sequence ID" value="EGA72217.1"/>
    <property type="molecule type" value="Genomic_DNA"/>
</dbReference>
<sequence length="296" mass="32910">MTVSPQLYVFLQLCSVFLGVVLFVLVMYRLVKRKLFLSQLSLKSDSNRMAGFMDFVSEKVAKPAVESNNQEINEKFKRAGISTKSRWFSFYMPIKYGALLVGGVSFYIYATASDMESASMIAGLATWLILCIILPDAILDSRGKARIARISAQLPYLLDLLAVCVQTGMTIESAMNYLSKEMIGFDKELAGLLKKTNERSRLVGMQKALDELYEDIPSSEMRSFVMTLKQSLQYGSSIYGVLTTLAGDIRDVQMLGLEEKIGKLAAKMSVPLILFIMIPIVILIAAPGILRMMSNV</sequence>
<comment type="caution">
    <text evidence="8">The sequence shown here is derived from an EMBL/GenBank/DDBJ whole genome shotgun (WGS) entry which is preliminary data.</text>
</comment>
<keyword evidence="5 6" id="KW-0472">Membrane</keyword>
<feature type="transmembrane region" description="Helical" evidence="6">
    <location>
        <begin position="6"/>
        <end position="31"/>
    </location>
</feature>
<evidence type="ECO:0000259" key="7">
    <source>
        <dbReference type="Pfam" id="PF00482"/>
    </source>
</evidence>
<dbReference type="RefSeq" id="WP_008072689.1">
    <property type="nucleotide sequence ID" value="NZ_AEVT01000005.1"/>
</dbReference>
<reference evidence="8 9" key="1">
    <citation type="journal article" date="2012" name="Int. J. Syst. Evol. Microbiol.">
        <title>Vibrio caribbeanicus sp. nov., isolated from the marine sponge Scleritoderma cyanea.</title>
        <authorList>
            <person name="Hoffmann M."/>
            <person name="Monday S.R."/>
            <person name="Allard M.W."/>
            <person name="Strain E.A."/>
            <person name="Whittaker P."/>
            <person name="Naum M."/>
            <person name="McCarthy P.J."/>
            <person name="Lopez J.V."/>
            <person name="Fischer M."/>
            <person name="Brown E.W."/>
        </authorList>
    </citation>
    <scope>NUCLEOTIDE SEQUENCE [LARGE SCALE GENOMIC DNA]</scope>
    <source>
        <strain evidence="9">DSMZ 21326</strain>
    </source>
</reference>
<keyword evidence="3 6" id="KW-0812">Transmembrane</keyword>
<dbReference type="GeneID" id="95567418"/>
<dbReference type="GO" id="GO:0005886">
    <property type="term" value="C:plasma membrane"/>
    <property type="evidence" value="ECO:0007669"/>
    <property type="project" value="UniProtKB-SubCell"/>
</dbReference>
<evidence type="ECO:0000256" key="6">
    <source>
        <dbReference type="SAM" id="Phobius"/>
    </source>
</evidence>
<evidence type="ECO:0000256" key="3">
    <source>
        <dbReference type="ARBA" id="ARBA00022692"/>
    </source>
</evidence>
<evidence type="ECO:0000256" key="1">
    <source>
        <dbReference type="ARBA" id="ARBA00004651"/>
    </source>
</evidence>
<dbReference type="AlphaFoldDB" id="E8M171"/>
<name>E8M171_PHOS4</name>
<proteinExistence type="predicted"/>
<dbReference type="eggNOG" id="COG2064">
    <property type="taxonomic scope" value="Bacteria"/>
</dbReference>
<evidence type="ECO:0000256" key="5">
    <source>
        <dbReference type="ARBA" id="ARBA00023136"/>
    </source>
</evidence>
<keyword evidence="4 6" id="KW-1133">Transmembrane helix</keyword>
<gene>
    <name evidence="8" type="ORF">VISI1226_06094</name>
</gene>
<evidence type="ECO:0000313" key="8">
    <source>
        <dbReference type="EMBL" id="EGA72217.1"/>
    </source>
</evidence>
<evidence type="ECO:0000256" key="4">
    <source>
        <dbReference type="ARBA" id="ARBA00022989"/>
    </source>
</evidence>
<feature type="transmembrane region" description="Helical" evidence="6">
    <location>
        <begin position="270"/>
        <end position="290"/>
    </location>
</feature>
<organism evidence="8 9">
    <name type="scientific">Vibrio sinaloensis DSM 21326</name>
    <dbReference type="NCBI Taxonomy" id="945550"/>
    <lineage>
        <taxon>Bacteria</taxon>
        <taxon>Pseudomonadati</taxon>
        <taxon>Pseudomonadota</taxon>
        <taxon>Gammaproteobacteria</taxon>
        <taxon>Vibrionales</taxon>
        <taxon>Vibrionaceae</taxon>
        <taxon>Vibrio</taxon>
        <taxon>Vibrio oreintalis group</taxon>
    </lineage>
</organism>
<dbReference type="Pfam" id="PF00482">
    <property type="entry name" value="T2SSF"/>
    <property type="match status" value="1"/>
</dbReference>
<feature type="transmembrane region" description="Helical" evidence="6">
    <location>
        <begin position="118"/>
        <end position="139"/>
    </location>
</feature>